<keyword evidence="2" id="KW-1185">Reference proteome</keyword>
<evidence type="ECO:0000313" key="1">
    <source>
        <dbReference type="EMBL" id="KAJ3520913.1"/>
    </source>
</evidence>
<protein>
    <submittedName>
        <fullName evidence="1">Uncharacterized protein</fullName>
    </submittedName>
</protein>
<accession>A0ACC1RNU3</accession>
<comment type="caution">
    <text evidence="1">The sequence shown here is derived from an EMBL/GenBank/DDBJ whole genome shotgun (WGS) entry which is preliminary data.</text>
</comment>
<sequence length="885" mass="97186">MSEAGPSSATATPSSSLAGTSTSTSVSRHSRFQFPNSDQHAPHSRITRPNGPTRIASSGLGQSPSSRRAGNASGGAGSSSSQVEEIRRRVKSVDAVETPMAASQFQRAAEQEADGHKRTMSTTRRIVGKGKGVVMSMDSAPEFPSVPFSDEYDLSHEGEYPRILEDVQRALRLKARREARLKALELNIPAKDSAPVSDQASGSSFSTYSSPVRTKLAEPPPISVPVSAHNGESEIDFSPSVGAMPLHPVPSSSNGGATLDWTGSASEDERDKRWSISLPKRKHKDKSAFYASKSIVEKQESLYVDKLERIRAKVKPHTLRKAAITGEQLQRRYAAMLGTSGASKTPVTLLGAARWYSKQESVVQASLDNAEPLTWLKHLFEKRGKRVLRLPWHLTALIIEEYAKSLNRPERMQSIPEDGAVSDSSNAPDSSPFVISVVSPESKGTSKSASSGSWSWSPPPQPLEPSLSRKRKSTDDGAVSFEPQVDSGKESAGTDSRRSSMEPGRHRIQSLTYGTDSTRSSIRSSLFGGSRSLAISPVNGRTQFRDIAKRIRRKAAGSEEGLSSARNSISEHSQEGGSAGKGGIPARSGGGEGLMTATQVPSPSISPEEPTAKPDPPDSRVQSPAPTRQSRADPLRWRRMSLPSLDELMQNEEAKRQQQASEEAERQEYDRKTQILEDTLTQNHRTRQLLQRVAANIREYENVQTRLAELLGKKHMRISQDVLDAFSHDPASVTGGTRRYKSWHAIEDIHDRIIRQRETLQAFVASISTEGDADEASVLEGSIVSLAHSLEKLEERRQDIAHKAEEVAEALARVKDIHTNVKMEYNEVLGHTSLVYPELSQIVSLEESYRNKYQQIWDIGLEALTLLLDTVTPVWRNYGKERVHR</sequence>
<proteinExistence type="predicted"/>
<reference evidence="1" key="1">
    <citation type="submission" date="2022-07" db="EMBL/GenBank/DDBJ databases">
        <title>Genome Sequence of Phlebia brevispora.</title>
        <authorList>
            <person name="Buettner E."/>
        </authorList>
    </citation>
    <scope>NUCLEOTIDE SEQUENCE</scope>
    <source>
        <strain evidence="1">MPL23</strain>
    </source>
</reference>
<name>A0ACC1RNU3_9APHY</name>
<gene>
    <name evidence="1" type="ORF">NM688_g9091</name>
</gene>
<organism evidence="1 2">
    <name type="scientific">Phlebia brevispora</name>
    <dbReference type="NCBI Taxonomy" id="194682"/>
    <lineage>
        <taxon>Eukaryota</taxon>
        <taxon>Fungi</taxon>
        <taxon>Dikarya</taxon>
        <taxon>Basidiomycota</taxon>
        <taxon>Agaricomycotina</taxon>
        <taxon>Agaricomycetes</taxon>
        <taxon>Polyporales</taxon>
        <taxon>Meruliaceae</taxon>
        <taxon>Phlebia</taxon>
    </lineage>
</organism>
<dbReference type="Proteomes" id="UP001148662">
    <property type="component" value="Unassembled WGS sequence"/>
</dbReference>
<dbReference type="EMBL" id="JANHOG010002689">
    <property type="protein sequence ID" value="KAJ3520913.1"/>
    <property type="molecule type" value="Genomic_DNA"/>
</dbReference>
<evidence type="ECO:0000313" key="2">
    <source>
        <dbReference type="Proteomes" id="UP001148662"/>
    </source>
</evidence>